<proteinExistence type="predicted"/>
<dbReference type="PANTHER" id="PTHR14136:SF17">
    <property type="entry name" value="BTB_POZ DOMAIN-CONTAINING PROTEIN KCTD9"/>
    <property type="match status" value="1"/>
</dbReference>
<keyword evidence="2" id="KW-1185">Reference proteome</keyword>
<accession>A0ABW3M3M7</accession>
<protein>
    <submittedName>
        <fullName evidence="1">Pentapeptide repeat-containing protein</fullName>
    </submittedName>
</protein>
<dbReference type="PANTHER" id="PTHR14136">
    <property type="entry name" value="BTB_POZ DOMAIN-CONTAINING PROTEIN KCTD9"/>
    <property type="match status" value="1"/>
</dbReference>
<sequence length="272" mass="29541">MGLYFTSQSLITTQQQSRATQDQVRLAEMSQKADRFTKAIDQLGSERLDIRVGAVFAFDVFVRNSPEYYRATIQTLASFIRIHAPAGNSCSTLRSSPADIEAAMLVIGRNFDDNKYRGDSDNSDLFANGLGTLDLSDTCLRGMYLPRINLTTVRLAHADFSFAHLVGARFDSADMEEADFSNADVSGAHFDFSFLTNAHLVNTRAPGSVLEGAHLDHADLSHGSFPMASFRDCTMTGIRLTGGDFRSADLTGVDLSGVDRSGANFTAAIGIK</sequence>
<dbReference type="InterPro" id="IPR001646">
    <property type="entry name" value="5peptide_repeat"/>
</dbReference>
<dbReference type="InterPro" id="IPR051082">
    <property type="entry name" value="Pentapeptide-BTB/POZ_domain"/>
</dbReference>
<organism evidence="1 2">
    <name type="scientific">Kibdelosporangium lantanae</name>
    <dbReference type="NCBI Taxonomy" id="1497396"/>
    <lineage>
        <taxon>Bacteria</taxon>
        <taxon>Bacillati</taxon>
        <taxon>Actinomycetota</taxon>
        <taxon>Actinomycetes</taxon>
        <taxon>Pseudonocardiales</taxon>
        <taxon>Pseudonocardiaceae</taxon>
        <taxon>Kibdelosporangium</taxon>
    </lineage>
</organism>
<dbReference type="Pfam" id="PF00805">
    <property type="entry name" value="Pentapeptide"/>
    <property type="match status" value="2"/>
</dbReference>
<dbReference type="Proteomes" id="UP001597045">
    <property type="component" value="Unassembled WGS sequence"/>
</dbReference>
<reference evidence="2" key="1">
    <citation type="journal article" date="2019" name="Int. J. Syst. Evol. Microbiol.">
        <title>The Global Catalogue of Microorganisms (GCM) 10K type strain sequencing project: providing services to taxonomists for standard genome sequencing and annotation.</title>
        <authorList>
            <consortium name="The Broad Institute Genomics Platform"/>
            <consortium name="The Broad Institute Genome Sequencing Center for Infectious Disease"/>
            <person name="Wu L."/>
            <person name="Ma J."/>
        </authorList>
    </citation>
    <scope>NUCLEOTIDE SEQUENCE [LARGE SCALE GENOMIC DNA]</scope>
    <source>
        <strain evidence="2">JCM 31486</strain>
    </source>
</reference>
<dbReference type="EMBL" id="JBHTIS010000010">
    <property type="protein sequence ID" value="MFD1044179.1"/>
    <property type="molecule type" value="Genomic_DNA"/>
</dbReference>
<evidence type="ECO:0000313" key="1">
    <source>
        <dbReference type="EMBL" id="MFD1044179.1"/>
    </source>
</evidence>
<gene>
    <name evidence="1" type="ORF">ACFQ1S_00500</name>
</gene>
<evidence type="ECO:0000313" key="2">
    <source>
        <dbReference type="Proteomes" id="UP001597045"/>
    </source>
</evidence>
<comment type="caution">
    <text evidence="1">The sequence shown here is derived from an EMBL/GenBank/DDBJ whole genome shotgun (WGS) entry which is preliminary data.</text>
</comment>
<dbReference type="SUPFAM" id="SSF141571">
    <property type="entry name" value="Pentapeptide repeat-like"/>
    <property type="match status" value="1"/>
</dbReference>
<name>A0ABW3M3M7_9PSEU</name>
<dbReference type="Gene3D" id="2.160.20.80">
    <property type="entry name" value="E3 ubiquitin-protein ligase SopA"/>
    <property type="match status" value="1"/>
</dbReference>